<protein>
    <submittedName>
        <fullName evidence="1">Uncharacterized protein</fullName>
    </submittedName>
</protein>
<organism evidence="1">
    <name type="scientific">Octopus bimaculoides</name>
    <name type="common">California two-spotted octopus</name>
    <dbReference type="NCBI Taxonomy" id="37653"/>
    <lineage>
        <taxon>Eukaryota</taxon>
        <taxon>Metazoa</taxon>
        <taxon>Spiralia</taxon>
        <taxon>Lophotrochozoa</taxon>
        <taxon>Mollusca</taxon>
        <taxon>Cephalopoda</taxon>
        <taxon>Coleoidea</taxon>
        <taxon>Octopodiformes</taxon>
        <taxon>Octopoda</taxon>
        <taxon>Incirrata</taxon>
        <taxon>Octopodidae</taxon>
        <taxon>Octopus</taxon>
    </lineage>
</organism>
<dbReference type="AlphaFoldDB" id="A0A0L8GST0"/>
<proteinExistence type="predicted"/>
<evidence type="ECO:0000313" key="1">
    <source>
        <dbReference type="EMBL" id="KOF79957.1"/>
    </source>
</evidence>
<sequence>MLLFPITIFGTPLNQYMKPILTRPAQTPPSQNTVLLVNNVCRHVAMAAAVQKALACSQQPPVSILVGNDANFITGQKIIPITFPYLVISGIDEIHFQNYYTALLTIKAKFQLANQDSKVWKTCLRKYPLMPAPHCEIGSESNFVIGKKQLICELTNVVELKLILLQPSPVWIDFSLEDIKLFRGSQKPVDKEIKDDEEEHEVENDDGDECMKYNPFGMDLSAISKTMQKWSLVNQPLNSRSKVKQIKYEINGSYDIKLLSYS</sequence>
<dbReference type="OrthoDB" id="73161at2759"/>
<gene>
    <name evidence="1" type="ORF">OCBIM_22028675mg</name>
</gene>
<dbReference type="GO" id="GO:0005654">
    <property type="term" value="C:nucleoplasm"/>
    <property type="evidence" value="ECO:0007669"/>
    <property type="project" value="TreeGrafter"/>
</dbReference>
<reference evidence="1" key="1">
    <citation type="submission" date="2015-07" db="EMBL/GenBank/DDBJ databases">
        <title>MeaNS - Measles Nucleotide Surveillance Program.</title>
        <authorList>
            <person name="Tran T."/>
            <person name="Druce J."/>
        </authorList>
    </citation>
    <scope>NUCLEOTIDE SEQUENCE</scope>
    <source>
        <strain evidence="1">UCB-OBI-ISO-001</strain>
        <tissue evidence="1">Gonad</tissue>
    </source>
</reference>
<dbReference type="InterPro" id="IPR040235">
    <property type="entry name" value="Nicolin-1"/>
</dbReference>
<dbReference type="PANTHER" id="PTHR31239:SF2">
    <property type="entry name" value="NICOLIN-1"/>
    <property type="match status" value="1"/>
</dbReference>
<accession>A0A0L8GST0</accession>
<dbReference type="OMA" id="MWVLTEV"/>
<dbReference type="KEGG" id="obi:106874989"/>
<name>A0A0L8GST0_OCTBM</name>
<dbReference type="STRING" id="37653.A0A0L8GST0"/>
<dbReference type="PANTHER" id="PTHR31239">
    <property type="entry name" value="NICOLIN 1"/>
    <property type="match status" value="1"/>
</dbReference>
<dbReference type="EMBL" id="KQ420550">
    <property type="protein sequence ID" value="KOF79957.1"/>
    <property type="molecule type" value="Genomic_DNA"/>
</dbReference>